<gene>
    <name evidence="1" type="ORF">LCGC14_1133360</name>
</gene>
<protein>
    <submittedName>
        <fullName evidence="1">Uncharacterized protein</fullName>
    </submittedName>
</protein>
<organism evidence="1">
    <name type="scientific">marine sediment metagenome</name>
    <dbReference type="NCBI Taxonomy" id="412755"/>
    <lineage>
        <taxon>unclassified sequences</taxon>
        <taxon>metagenomes</taxon>
        <taxon>ecological metagenomes</taxon>
    </lineage>
</organism>
<proteinExistence type="predicted"/>
<sequence>MEFKFDEFAVETKFRDRLDEYMLGARTVRPNSVGPELGSKIIMLDKLVKQDNPDVIKIIIRQLVEALSIKLAMLQATTSRVLLVDPLQFEYVRGRFDSNGKRLEGPGKKNATEVFVTTKIEELEQ</sequence>
<dbReference type="AlphaFoldDB" id="A0A0F9M0G8"/>
<name>A0A0F9M0G8_9ZZZZ</name>
<dbReference type="EMBL" id="LAZR01005324">
    <property type="protein sequence ID" value="KKN00885.1"/>
    <property type="molecule type" value="Genomic_DNA"/>
</dbReference>
<evidence type="ECO:0000313" key="1">
    <source>
        <dbReference type="EMBL" id="KKN00885.1"/>
    </source>
</evidence>
<reference evidence="1" key="1">
    <citation type="journal article" date="2015" name="Nature">
        <title>Complex archaea that bridge the gap between prokaryotes and eukaryotes.</title>
        <authorList>
            <person name="Spang A."/>
            <person name="Saw J.H."/>
            <person name="Jorgensen S.L."/>
            <person name="Zaremba-Niedzwiedzka K."/>
            <person name="Martijn J."/>
            <person name="Lind A.E."/>
            <person name="van Eijk R."/>
            <person name="Schleper C."/>
            <person name="Guy L."/>
            <person name="Ettema T.J."/>
        </authorList>
    </citation>
    <scope>NUCLEOTIDE SEQUENCE</scope>
</reference>
<comment type="caution">
    <text evidence="1">The sequence shown here is derived from an EMBL/GenBank/DDBJ whole genome shotgun (WGS) entry which is preliminary data.</text>
</comment>
<accession>A0A0F9M0G8</accession>